<evidence type="ECO:0000313" key="4">
    <source>
        <dbReference type="Proteomes" id="UP000807306"/>
    </source>
</evidence>
<gene>
    <name evidence="3" type="ORF">CPB83DRAFT_844526</name>
</gene>
<reference evidence="3" key="1">
    <citation type="submission" date="2020-11" db="EMBL/GenBank/DDBJ databases">
        <authorList>
            <consortium name="DOE Joint Genome Institute"/>
            <person name="Ahrendt S."/>
            <person name="Riley R."/>
            <person name="Andreopoulos W."/>
            <person name="Labutti K."/>
            <person name="Pangilinan J."/>
            <person name="Ruiz-Duenas F.J."/>
            <person name="Barrasa J.M."/>
            <person name="Sanchez-Garcia M."/>
            <person name="Camarero S."/>
            <person name="Miyauchi S."/>
            <person name="Serrano A."/>
            <person name="Linde D."/>
            <person name="Babiker R."/>
            <person name="Drula E."/>
            <person name="Ayuso-Fernandez I."/>
            <person name="Pacheco R."/>
            <person name="Padilla G."/>
            <person name="Ferreira P."/>
            <person name="Barriuso J."/>
            <person name="Kellner H."/>
            <person name="Castanera R."/>
            <person name="Alfaro M."/>
            <person name="Ramirez L."/>
            <person name="Pisabarro A.G."/>
            <person name="Kuo A."/>
            <person name="Tritt A."/>
            <person name="Lipzen A."/>
            <person name="He G."/>
            <person name="Yan M."/>
            <person name="Ng V."/>
            <person name="Cullen D."/>
            <person name="Martin F."/>
            <person name="Rosso M.-N."/>
            <person name="Henrissat B."/>
            <person name="Hibbett D."/>
            <person name="Martinez A.T."/>
            <person name="Grigoriev I.V."/>
        </authorList>
    </citation>
    <scope>NUCLEOTIDE SEQUENCE</scope>
    <source>
        <strain evidence="3">CBS 506.95</strain>
    </source>
</reference>
<protein>
    <submittedName>
        <fullName evidence="3">Uncharacterized protein</fullName>
    </submittedName>
</protein>
<dbReference type="AlphaFoldDB" id="A0A9P6JVB3"/>
<keyword evidence="1" id="KW-0175">Coiled coil</keyword>
<dbReference type="EMBL" id="MU157827">
    <property type="protein sequence ID" value="KAF9533793.1"/>
    <property type="molecule type" value="Genomic_DNA"/>
</dbReference>
<evidence type="ECO:0000256" key="2">
    <source>
        <dbReference type="SAM" id="MobiDB-lite"/>
    </source>
</evidence>
<sequence>MDGYSAIQIDLLEAPWSLDEVMKEVKGKKVICEENLRSKMSPLTEETLGALEAMETGCESVVKMMSMKVFTLEREIVALRENLAQKDREAMTKGEELRVLQDNYDNLSALSSISAVKTETSDVSLMQDLFEENSICAELTVNLEDANREHEEKLENKVDVLEKALKREVARVEKMKIIVEAWQREALSAQSRLDKAQFSFTFQLEEMERLALKCVRLEQEAQQRATSSNQAMGALESCDIEEFMAKWAPSQPAVASRAGLVADQNTFKLLTPHIFNPSSIAQAGTSTVPPVAQEGGRAKGTKNKKTAASTKRGALSQGAKLKSTVQAKPPRPRPPRLRQLTGGEIEFRPPYKKKRGPPPEDTTAG</sequence>
<feature type="coiled-coil region" evidence="1">
    <location>
        <begin position="136"/>
        <end position="171"/>
    </location>
</feature>
<feature type="region of interest" description="Disordered" evidence="2">
    <location>
        <begin position="279"/>
        <end position="365"/>
    </location>
</feature>
<evidence type="ECO:0000256" key="1">
    <source>
        <dbReference type="SAM" id="Coils"/>
    </source>
</evidence>
<proteinExistence type="predicted"/>
<evidence type="ECO:0000313" key="3">
    <source>
        <dbReference type="EMBL" id="KAF9533793.1"/>
    </source>
</evidence>
<keyword evidence="4" id="KW-1185">Reference proteome</keyword>
<accession>A0A9P6JVB3</accession>
<comment type="caution">
    <text evidence="3">The sequence shown here is derived from an EMBL/GenBank/DDBJ whole genome shotgun (WGS) entry which is preliminary data.</text>
</comment>
<dbReference type="Proteomes" id="UP000807306">
    <property type="component" value="Unassembled WGS sequence"/>
</dbReference>
<name>A0A9P6JVB3_9AGAR</name>
<feature type="compositionally biased region" description="Polar residues" evidence="2">
    <location>
        <begin position="279"/>
        <end position="288"/>
    </location>
</feature>
<organism evidence="3 4">
    <name type="scientific">Crepidotus variabilis</name>
    <dbReference type="NCBI Taxonomy" id="179855"/>
    <lineage>
        <taxon>Eukaryota</taxon>
        <taxon>Fungi</taxon>
        <taxon>Dikarya</taxon>
        <taxon>Basidiomycota</taxon>
        <taxon>Agaricomycotina</taxon>
        <taxon>Agaricomycetes</taxon>
        <taxon>Agaricomycetidae</taxon>
        <taxon>Agaricales</taxon>
        <taxon>Agaricineae</taxon>
        <taxon>Crepidotaceae</taxon>
        <taxon>Crepidotus</taxon>
    </lineage>
</organism>